<reference evidence="8" key="1">
    <citation type="journal article" date="2013" name="Genome Announc.">
        <title>Draft genome sequence of the ascomycete Phaeoacremonium aleophilum strain UCR-PA7, a causal agent of the esca disease complex in grapevines.</title>
        <authorList>
            <person name="Blanco-Ulate B."/>
            <person name="Rolshausen P."/>
            <person name="Cantu D."/>
        </authorList>
    </citation>
    <scope>NUCLEOTIDE SEQUENCE [LARGE SCALE GENOMIC DNA]</scope>
    <source>
        <strain evidence="8">UCR-PA7</strain>
    </source>
</reference>
<keyword evidence="4" id="KW-0503">Monooxygenase</keyword>
<dbReference type="SUPFAM" id="SSF51905">
    <property type="entry name" value="FAD/NAD(P)-binding domain"/>
    <property type="match status" value="1"/>
</dbReference>
<dbReference type="eggNOG" id="KOG2614">
    <property type="taxonomic scope" value="Eukaryota"/>
</dbReference>
<keyword evidence="3" id="KW-0560">Oxidoreductase</keyword>
<evidence type="ECO:0000256" key="1">
    <source>
        <dbReference type="ARBA" id="ARBA00022630"/>
    </source>
</evidence>
<dbReference type="InterPro" id="IPR002938">
    <property type="entry name" value="FAD-bd"/>
</dbReference>
<evidence type="ECO:0000256" key="5">
    <source>
        <dbReference type="SAM" id="SignalP"/>
    </source>
</evidence>
<feature type="domain" description="FAD-binding" evidence="6">
    <location>
        <begin position="302"/>
        <end position="333"/>
    </location>
</feature>
<dbReference type="Pfam" id="PF01494">
    <property type="entry name" value="FAD_binding_3"/>
    <property type="match status" value="2"/>
</dbReference>
<feature type="chain" id="PRO_5004452238" evidence="5">
    <location>
        <begin position="20"/>
        <end position="426"/>
    </location>
</feature>
<evidence type="ECO:0000259" key="6">
    <source>
        <dbReference type="Pfam" id="PF01494"/>
    </source>
</evidence>
<dbReference type="Proteomes" id="UP000014074">
    <property type="component" value="Unassembled WGS sequence"/>
</dbReference>
<evidence type="ECO:0000256" key="4">
    <source>
        <dbReference type="ARBA" id="ARBA00023033"/>
    </source>
</evidence>
<keyword evidence="8" id="KW-1185">Reference proteome</keyword>
<sequence length="426" mass="46605">MSAPRRIAIIGAGPAGCMLARLLHLASIPVTVFESEESPNYRSQGGTLDLHTDTGLAALKAAGLYEGFLKQARFDGESLLITDRNLKTYFQIKPTKESESKIGGQRPEIDRAELRRLLTESLPEGTIQWGHHLKEVKEDGTLVFRHTTVSGFDLVVGADGAWSKVRAALSEQKPIYSGVAMHDFSIPDAATTAPDVYEVVNRGSIFACGDGHRVALQQMGDGSIHVTVSFIRNSDNWAETSSYDVSSAQSVKDALFGDGGEYEDWHPTIKAAISKSSDSCGHRSLYMLPVGFSWEHRRPFTVIGDAAHLMTPFAGEGVNVALEDALQLSRTIVDAVSAVKMDSQKNLGDELDQAVAAFEKEMFARAARVAELTDEMRKAYYFTEGVPKSIIARTTTLHAKFHTPPILHPLVTAGVRGYFFWKGLFQ</sequence>
<dbReference type="GeneID" id="19322878"/>
<dbReference type="Gene3D" id="3.50.50.60">
    <property type="entry name" value="FAD/NAD(P)-binding domain"/>
    <property type="match status" value="1"/>
</dbReference>
<dbReference type="PANTHER" id="PTHR46972:SF1">
    <property type="entry name" value="FAD DEPENDENT OXIDOREDUCTASE DOMAIN-CONTAINING PROTEIN"/>
    <property type="match status" value="1"/>
</dbReference>
<proteinExistence type="predicted"/>
<dbReference type="KEGG" id="tmn:UCRPA7_2610"/>
<gene>
    <name evidence="7" type="ORF">UCRPA7_2610</name>
</gene>
<evidence type="ECO:0000313" key="7">
    <source>
        <dbReference type="EMBL" id="EOO01888.1"/>
    </source>
</evidence>
<accession>R8BR91</accession>
<dbReference type="OrthoDB" id="655030at2759"/>
<keyword evidence="5" id="KW-0732">Signal</keyword>
<name>R8BR91_PHAM7</name>
<feature type="domain" description="FAD-binding" evidence="6">
    <location>
        <begin position="7"/>
        <end position="184"/>
    </location>
</feature>
<dbReference type="InterPro" id="IPR036188">
    <property type="entry name" value="FAD/NAD-bd_sf"/>
</dbReference>
<evidence type="ECO:0000256" key="3">
    <source>
        <dbReference type="ARBA" id="ARBA00023002"/>
    </source>
</evidence>
<dbReference type="PRINTS" id="PR00420">
    <property type="entry name" value="RNGMNOXGNASE"/>
</dbReference>
<keyword evidence="2" id="KW-0274">FAD</keyword>
<dbReference type="PANTHER" id="PTHR46972">
    <property type="entry name" value="MONOOXYGENASE ASQM-RELATED"/>
    <property type="match status" value="1"/>
</dbReference>
<dbReference type="AlphaFoldDB" id="R8BR91"/>
<evidence type="ECO:0000313" key="8">
    <source>
        <dbReference type="Proteomes" id="UP000014074"/>
    </source>
</evidence>
<dbReference type="EMBL" id="KB932955">
    <property type="protein sequence ID" value="EOO01888.1"/>
    <property type="molecule type" value="Genomic_DNA"/>
</dbReference>
<feature type="signal peptide" evidence="5">
    <location>
        <begin position="1"/>
        <end position="19"/>
    </location>
</feature>
<organism evidence="7 8">
    <name type="scientific">Phaeoacremonium minimum (strain UCR-PA7)</name>
    <name type="common">Esca disease fungus</name>
    <name type="synonym">Togninia minima</name>
    <dbReference type="NCBI Taxonomy" id="1286976"/>
    <lineage>
        <taxon>Eukaryota</taxon>
        <taxon>Fungi</taxon>
        <taxon>Dikarya</taxon>
        <taxon>Ascomycota</taxon>
        <taxon>Pezizomycotina</taxon>
        <taxon>Sordariomycetes</taxon>
        <taxon>Sordariomycetidae</taxon>
        <taxon>Togniniales</taxon>
        <taxon>Togniniaceae</taxon>
        <taxon>Phaeoacremonium</taxon>
    </lineage>
</organism>
<protein>
    <submittedName>
        <fullName evidence="7">Putative tetracycline resistance protein from transposon protein</fullName>
    </submittedName>
</protein>
<dbReference type="GO" id="GO:0004497">
    <property type="term" value="F:monooxygenase activity"/>
    <property type="evidence" value="ECO:0007669"/>
    <property type="project" value="UniProtKB-KW"/>
</dbReference>
<dbReference type="GO" id="GO:0071949">
    <property type="term" value="F:FAD binding"/>
    <property type="evidence" value="ECO:0007669"/>
    <property type="project" value="InterPro"/>
</dbReference>
<dbReference type="HOGENOM" id="CLU_009665_4_0_1"/>
<keyword evidence="1" id="KW-0285">Flavoprotein</keyword>
<dbReference type="RefSeq" id="XP_007913391.1">
    <property type="nucleotide sequence ID" value="XM_007915200.1"/>
</dbReference>
<evidence type="ECO:0000256" key="2">
    <source>
        <dbReference type="ARBA" id="ARBA00022827"/>
    </source>
</evidence>